<reference evidence="1 2" key="1">
    <citation type="submission" date="2020-10" db="EMBL/GenBank/DDBJ databases">
        <title>Genomic diversity and antimicrobial resistance of Haemophilus colonising the airways of young children with cystic fibrosis.</title>
        <authorList>
            <person name="Watts S.C."/>
            <person name="Judd L.M."/>
            <person name="Carzino R."/>
            <person name="Ranganathan S."/>
            <person name="Holt K.E."/>
        </authorList>
    </citation>
    <scope>NUCLEOTIDE SEQUENCE [LARGE SCALE GENOMIC DNA]</scope>
    <source>
        <strain evidence="1 2">M1C137_2</strain>
    </source>
</reference>
<sequence length="246" mass="28975">MTNLDYYLDKIKKGFPDRDSLMSINPLVDIEDIEPLFEKKLTYKEYIDLNRILRQKYIVEDPSSVLKDLDFSKVVLPSDTRSVYLMGSKSDILDFSKFEQLEKVFVVGARKVKSIILPKNDCVKALGISSMTNLEKIENIFIHKSMRYLHFDSNLKLSDFYFIRDLNRLIYLSFTANKKLPELDFINQDSEIRFLDFVDTNIFKYPSTIEYLKKLKNLRFLTTGTTNEKQRELLRTELKGVCIRDD</sequence>
<accession>A0A7M1NVJ9</accession>
<evidence type="ECO:0000313" key="2">
    <source>
        <dbReference type="Proteomes" id="UP000595009"/>
    </source>
</evidence>
<dbReference type="Gene3D" id="3.80.10.10">
    <property type="entry name" value="Ribonuclease Inhibitor"/>
    <property type="match status" value="1"/>
</dbReference>
<dbReference type="SUPFAM" id="SSF52058">
    <property type="entry name" value="L domain-like"/>
    <property type="match status" value="1"/>
</dbReference>
<dbReference type="Proteomes" id="UP000595009">
    <property type="component" value="Chromosome"/>
</dbReference>
<evidence type="ECO:0000313" key="1">
    <source>
        <dbReference type="EMBL" id="QOR16973.1"/>
    </source>
</evidence>
<proteinExistence type="predicted"/>
<dbReference type="EMBL" id="CP063120">
    <property type="protein sequence ID" value="QOR16973.1"/>
    <property type="molecule type" value="Genomic_DNA"/>
</dbReference>
<dbReference type="AlphaFoldDB" id="A0A7M1NVJ9"/>
<dbReference type="InterPro" id="IPR032675">
    <property type="entry name" value="LRR_dom_sf"/>
</dbReference>
<protein>
    <recommendedName>
        <fullName evidence="3">Leucine-rich repeat domain-containing protein</fullName>
    </recommendedName>
</protein>
<organism evidence="1 2">
    <name type="scientific">Haemophilus parainfluenzae</name>
    <dbReference type="NCBI Taxonomy" id="729"/>
    <lineage>
        <taxon>Bacteria</taxon>
        <taxon>Pseudomonadati</taxon>
        <taxon>Pseudomonadota</taxon>
        <taxon>Gammaproteobacteria</taxon>
        <taxon>Pasteurellales</taxon>
        <taxon>Pasteurellaceae</taxon>
        <taxon>Haemophilus</taxon>
    </lineage>
</organism>
<dbReference type="RefSeq" id="WP_197543377.1">
    <property type="nucleotide sequence ID" value="NZ_CP063120.1"/>
</dbReference>
<gene>
    <name evidence="1" type="ORF">INP94_08905</name>
</gene>
<name>A0A7M1NVJ9_HAEPA</name>
<evidence type="ECO:0008006" key="3">
    <source>
        <dbReference type="Google" id="ProtNLM"/>
    </source>
</evidence>